<dbReference type="InterPro" id="IPR006001">
    <property type="entry name" value="Therm_gnt_kin"/>
</dbReference>
<evidence type="ECO:0000256" key="2">
    <source>
        <dbReference type="ARBA" id="ARBA00008420"/>
    </source>
</evidence>
<evidence type="ECO:0000256" key="1">
    <source>
        <dbReference type="ARBA" id="ARBA00004875"/>
    </source>
</evidence>
<evidence type="ECO:0000313" key="12">
    <source>
        <dbReference type="RefSeq" id="XP_031532442.2"/>
    </source>
</evidence>
<comment type="pathway">
    <text evidence="1">Carbohydrate acid metabolism; D-gluconate degradation.</text>
</comment>
<comment type="similarity">
    <text evidence="2">Belongs to the gluconokinase GntK/GntV family.</text>
</comment>
<keyword evidence="11" id="KW-1185">Reference proteome</keyword>
<keyword evidence="4" id="KW-0808">Transferase</keyword>
<evidence type="ECO:0000256" key="7">
    <source>
        <dbReference type="ARBA" id="ARBA00022840"/>
    </source>
</evidence>
<dbReference type="Gene3D" id="3.40.50.300">
    <property type="entry name" value="P-loop containing nucleotide triphosphate hydrolases"/>
    <property type="match status" value="1"/>
</dbReference>
<dbReference type="SUPFAM" id="SSF52540">
    <property type="entry name" value="P-loop containing nucleoside triphosphate hydrolases"/>
    <property type="match status" value="1"/>
</dbReference>
<feature type="compositionally biased region" description="Basic and acidic residues" evidence="10">
    <location>
        <begin position="101"/>
        <end position="115"/>
    </location>
</feature>
<dbReference type="Pfam" id="PF01202">
    <property type="entry name" value="SKI"/>
    <property type="match status" value="1"/>
</dbReference>
<evidence type="ECO:0000256" key="10">
    <source>
        <dbReference type="SAM" id="MobiDB-lite"/>
    </source>
</evidence>
<feature type="compositionally biased region" description="Basic and acidic residues" evidence="10">
    <location>
        <begin position="167"/>
        <end position="177"/>
    </location>
</feature>
<dbReference type="PANTHER" id="PTHR43442">
    <property type="entry name" value="GLUCONOKINASE-RELATED"/>
    <property type="match status" value="1"/>
</dbReference>
<organism evidence="11 12">
    <name type="scientific">Vicugna pacos</name>
    <name type="common">Alpaca</name>
    <name type="synonym">Lama pacos</name>
    <dbReference type="NCBI Taxonomy" id="30538"/>
    <lineage>
        <taxon>Eukaryota</taxon>
        <taxon>Metazoa</taxon>
        <taxon>Chordata</taxon>
        <taxon>Craniata</taxon>
        <taxon>Vertebrata</taxon>
        <taxon>Euteleostomi</taxon>
        <taxon>Mammalia</taxon>
        <taxon>Eutheria</taxon>
        <taxon>Laurasiatheria</taxon>
        <taxon>Artiodactyla</taxon>
        <taxon>Tylopoda</taxon>
        <taxon>Camelidae</taxon>
        <taxon>Vicugna</taxon>
    </lineage>
</organism>
<dbReference type="GO" id="GO:0005975">
    <property type="term" value="P:carbohydrate metabolic process"/>
    <property type="evidence" value="ECO:0007669"/>
    <property type="project" value="InterPro"/>
</dbReference>
<protein>
    <recommendedName>
        <fullName evidence="3">gluconokinase</fullName>
        <ecNumber evidence="3">2.7.1.12</ecNumber>
    </recommendedName>
    <alternativeName>
        <fullName evidence="8">Gluconate kinase</fullName>
    </alternativeName>
</protein>
<dbReference type="PANTHER" id="PTHR43442:SF3">
    <property type="entry name" value="GLUCONOKINASE-RELATED"/>
    <property type="match status" value="1"/>
</dbReference>
<keyword evidence="6" id="KW-0418">Kinase</keyword>
<dbReference type="GeneID" id="102531060"/>
<sequence>MAAPGAVLVMGVSGSGKSTVGALLASELGWKFYDADDYHPEENLQKMGKGIPLSDQDRIPWLCTLHDILQREVASGQHVVLACSALKKVYRDILIQGKDGAPLKRDESGKEEKTAEPPQPSAATTLTSQQQQTSRQDSLPAKRLQLTEAQMASIFQQKRKQPCRGPRGQELRPRLHS</sequence>
<evidence type="ECO:0000313" key="11">
    <source>
        <dbReference type="Proteomes" id="UP001652581"/>
    </source>
</evidence>
<evidence type="ECO:0000256" key="4">
    <source>
        <dbReference type="ARBA" id="ARBA00022679"/>
    </source>
</evidence>
<accession>A0A6J3AGV8</accession>
<keyword evidence="5" id="KW-0547">Nucleotide-binding</keyword>
<dbReference type="GO" id="GO:0046316">
    <property type="term" value="F:gluconokinase activity"/>
    <property type="evidence" value="ECO:0007669"/>
    <property type="project" value="UniProtKB-EC"/>
</dbReference>
<dbReference type="UniPathway" id="UPA00792"/>
<dbReference type="AlphaFoldDB" id="A0A6J3AGV8"/>
<keyword evidence="7" id="KW-0067">ATP-binding</keyword>
<dbReference type="EC" id="2.7.1.12" evidence="3"/>
<feature type="region of interest" description="Disordered" evidence="10">
    <location>
        <begin position="100"/>
        <end position="177"/>
    </location>
</feature>
<evidence type="ECO:0000256" key="6">
    <source>
        <dbReference type="ARBA" id="ARBA00022777"/>
    </source>
</evidence>
<dbReference type="GO" id="GO:0005524">
    <property type="term" value="F:ATP binding"/>
    <property type="evidence" value="ECO:0007669"/>
    <property type="project" value="UniProtKB-KW"/>
</dbReference>
<evidence type="ECO:0000256" key="8">
    <source>
        <dbReference type="ARBA" id="ARBA00029835"/>
    </source>
</evidence>
<dbReference type="CDD" id="cd02021">
    <property type="entry name" value="GntK"/>
    <property type="match status" value="1"/>
</dbReference>
<evidence type="ECO:0000256" key="3">
    <source>
        <dbReference type="ARBA" id="ARBA00012054"/>
    </source>
</evidence>
<name>A0A6J3AGV8_VICPA</name>
<reference evidence="12" key="1">
    <citation type="submission" date="2025-08" db="UniProtKB">
        <authorList>
            <consortium name="RefSeq"/>
        </authorList>
    </citation>
    <scope>IDENTIFICATION</scope>
</reference>
<dbReference type="Proteomes" id="UP001652581">
    <property type="component" value="Chromosome 4"/>
</dbReference>
<comment type="catalytic activity">
    <reaction evidence="9">
        <text>D-gluconate + ATP = 6-phospho-D-gluconate + ADP + H(+)</text>
        <dbReference type="Rhea" id="RHEA:19433"/>
        <dbReference type="ChEBI" id="CHEBI:15378"/>
        <dbReference type="ChEBI" id="CHEBI:18391"/>
        <dbReference type="ChEBI" id="CHEBI:30616"/>
        <dbReference type="ChEBI" id="CHEBI:58759"/>
        <dbReference type="ChEBI" id="CHEBI:456216"/>
        <dbReference type="EC" id="2.7.1.12"/>
    </reaction>
</comment>
<proteinExistence type="inferred from homology"/>
<feature type="compositionally biased region" description="Low complexity" evidence="10">
    <location>
        <begin position="121"/>
        <end position="139"/>
    </location>
</feature>
<dbReference type="RefSeq" id="XP_031532442.2">
    <property type="nucleotide sequence ID" value="XM_031676582.2"/>
</dbReference>
<evidence type="ECO:0000256" key="5">
    <source>
        <dbReference type="ARBA" id="ARBA00022741"/>
    </source>
</evidence>
<evidence type="ECO:0000256" key="9">
    <source>
        <dbReference type="ARBA" id="ARBA00048090"/>
    </source>
</evidence>
<gene>
    <name evidence="12" type="primary">IDNK</name>
</gene>
<dbReference type="InterPro" id="IPR027417">
    <property type="entry name" value="P-loop_NTPase"/>
</dbReference>
<dbReference type="GO" id="GO:0005737">
    <property type="term" value="C:cytoplasm"/>
    <property type="evidence" value="ECO:0007669"/>
    <property type="project" value="TreeGrafter"/>
</dbReference>
<feature type="compositionally biased region" description="Polar residues" evidence="10">
    <location>
        <begin position="147"/>
        <end position="156"/>
    </location>
</feature>
<dbReference type="InterPro" id="IPR031322">
    <property type="entry name" value="Shikimate/glucono_kinase"/>
</dbReference>
<dbReference type="CTD" id="414328"/>